<dbReference type="OrthoDB" id="9763909at2"/>
<organism evidence="3 4">
    <name type="scientific">Rhodovulum imhoffii</name>
    <dbReference type="NCBI Taxonomy" id="365340"/>
    <lineage>
        <taxon>Bacteria</taxon>
        <taxon>Pseudomonadati</taxon>
        <taxon>Pseudomonadota</taxon>
        <taxon>Alphaproteobacteria</taxon>
        <taxon>Rhodobacterales</taxon>
        <taxon>Paracoccaceae</taxon>
        <taxon>Rhodovulum</taxon>
    </lineage>
</organism>
<comment type="subcellular location">
    <subcellularLocation>
        <location evidence="1">Periplasm</location>
    </subcellularLocation>
</comment>
<dbReference type="HAMAP" id="MF_02066">
    <property type="entry name" value="CpoB"/>
    <property type="match status" value="1"/>
</dbReference>
<name>A0A2T5BSV1_9RHOB</name>
<dbReference type="Pfam" id="PF13174">
    <property type="entry name" value="TPR_6"/>
    <property type="match status" value="1"/>
</dbReference>
<dbReference type="AlphaFoldDB" id="A0A2T5BSV1"/>
<proteinExistence type="inferred from homology"/>
<comment type="caution">
    <text evidence="3">The sequence shown here is derived from an EMBL/GenBank/DDBJ whole genome shotgun (WGS) entry which is preliminary data.</text>
</comment>
<dbReference type="Proteomes" id="UP000243859">
    <property type="component" value="Unassembled WGS sequence"/>
</dbReference>
<keyword evidence="1" id="KW-0132">Cell division</keyword>
<dbReference type="NCBIfam" id="TIGR02795">
    <property type="entry name" value="tol_pal_ybgF"/>
    <property type="match status" value="1"/>
</dbReference>
<protein>
    <recommendedName>
        <fullName evidence="1">Cell division coordinator CpoB</fullName>
    </recommendedName>
</protein>
<evidence type="ECO:0000313" key="4">
    <source>
        <dbReference type="Proteomes" id="UP000243859"/>
    </source>
</evidence>
<comment type="similarity">
    <text evidence="1">Belongs to the CpoB family.</text>
</comment>
<comment type="function">
    <text evidence="1">Mediates coordination of peptidoglycan synthesis and outer membrane constriction during cell division.</text>
</comment>
<evidence type="ECO:0000256" key="1">
    <source>
        <dbReference type="HAMAP-Rule" id="MF_02066"/>
    </source>
</evidence>
<dbReference type="GO" id="GO:0030288">
    <property type="term" value="C:outer membrane-bounded periplasmic space"/>
    <property type="evidence" value="ECO:0007669"/>
    <property type="project" value="UniProtKB-UniRule"/>
</dbReference>
<feature type="signal peptide" evidence="1">
    <location>
        <begin position="1"/>
        <end position="17"/>
    </location>
</feature>
<gene>
    <name evidence="1" type="primary">cpoB</name>
    <name evidence="3" type="ORF">C8N32_10647</name>
</gene>
<dbReference type="InterPro" id="IPR019734">
    <property type="entry name" value="TPR_rpt"/>
</dbReference>
<keyword evidence="4" id="KW-1185">Reference proteome</keyword>
<feature type="region of interest" description="Disordered" evidence="2">
    <location>
        <begin position="118"/>
        <end position="139"/>
    </location>
</feature>
<dbReference type="InterPro" id="IPR011990">
    <property type="entry name" value="TPR-like_helical_dom_sf"/>
</dbReference>
<keyword evidence="1" id="KW-0131">Cell cycle</keyword>
<feature type="coiled-coil region" evidence="1">
    <location>
        <begin position="23"/>
        <end position="83"/>
    </location>
</feature>
<keyword evidence="1" id="KW-0732">Signal</keyword>
<keyword evidence="1" id="KW-0574">Periplasm</keyword>
<dbReference type="EMBL" id="QAAA01000006">
    <property type="protein sequence ID" value="PTN02475.1"/>
    <property type="molecule type" value="Genomic_DNA"/>
</dbReference>
<dbReference type="GO" id="GO:0043093">
    <property type="term" value="P:FtsZ-dependent cytokinesis"/>
    <property type="evidence" value="ECO:0007669"/>
    <property type="project" value="UniProtKB-UniRule"/>
</dbReference>
<dbReference type="InterPro" id="IPR014162">
    <property type="entry name" value="CpoB_C"/>
</dbReference>
<sequence length="266" mass="28177" precursor="true">MRALFLAALVALPSAGAAQDRTLADIRQEMSVLYVEVQRLKRELSTTGAPEGSTGGGSVLQRIDAIEQELQRLTARTEELDFRIQQVVSDGTNRLGDLEFRLCELEPDCDIGQLKQGTTLGGGKMPDPAPPPAPPGAELAVGERDDFEAARAAHQQGEHQRAADLFAKFLETYPQGPLSGEANFFRGEALRAAGDVAEAAKAYLASYAGAPQGEHAPLALVRLGVSLGELGQTQEACLTLAEVSDRYPGSGAEAEARIAAKGYSCQ</sequence>
<dbReference type="RefSeq" id="WP_107891691.1">
    <property type="nucleotide sequence ID" value="NZ_NHSI01000015.1"/>
</dbReference>
<feature type="chain" id="PRO_5015790973" description="Cell division coordinator CpoB" evidence="1">
    <location>
        <begin position="18"/>
        <end position="266"/>
    </location>
</feature>
<dbReference type="Gene3D" id="1.25.40.10">
    <property type="entry name" value="Tetratricopeptide repeat domain"/>
    <property type="match status" value="1"/>
</dbReference>
<evidence type="ECO:0000313" key="3">
    <source>
        <dbReference type="EMBL" id="PTN02475.1"/>
    </source>
</evidence>
<reference evidence="3 4" key="1">
    <citation type="submission" date="2018-04" db="EMBL/GenBank/DDBJ databases">
        <title>Genomic Encyclopedia of Archaeal and Bacterial Type Strains, Phase II (KMG-II): from individual species to whole genera.</title>
        <authorList>
            <person name="Goeker M."/>
        </authorList>
    </citation>
    <scope>NUCLEOTIDE SEQUENCE [LARGE SCALE GENOMIC DNA]</scope>
    <source>
        <strain evidence="3 4">DSM 18064</strain>
    </source>
</reference>
<evidence type="ECO:0000256" key="2">
    <source>
        <dbReference type="SAM" id="MobiDB-lite"/>
    </source>
</evidence>
<dbReference type="Pfam" id="PF13432">
    <property type="entry name" value="TPR_16"/>
    <property type="match status" value="1"/>
</dbReference>
<dbReference type="InterPro" id="IPR034706">
    <property type="entry name" value="CpoB"/>
</dbReference>
<dbReference type="SUPFAM" id="SSF48452">
    <property type="entry name" value="TPR-like"/>
    <property type="match status" value="1"/>
</dbReference>
<accession>A0A2T5BSV1</accession>
<keyword evidence="1" id="KW-0175">Coiled coil</keyword>